<dbReference type="PANTHER" id="PTHR38439">
    <property type="entry name" value="AURACYANIN-B"/>
    <property type="match status" value="1"/>
</dbReference>
<dbReference type="InterPro" id="IPR008972">
    <property type="entry name" value="Cupredoxin"/>
</dbReference>
<keyword evidence="1" id="KW-0479">Metal-binding</keyword>
<proteinExistence type="predicted"/>
<sequence length="195" mass="21224">MKSTVFGHKALISTFVGIALSIGGISFAMASAGHGSVKEISIGQPGEAAHVSRTIDVNLEDNFFTPETIEVSKNQTVRFVIKNTGEFVHEFNIGTAAMHASHQKEMMMMVDHGMLEVDKVNRDMKMDMGEGGMMSHDDPNSVLLEPGETAEIIWQFPEAAELEFACNVPGHYDSGMMGEITVGEPDHDNVELSTH</sequence>
<dbReference type="Proteomes" id="UP001597294">
    <property type="component" value="Unassembled WGS sequence"/>
</dbReference>
<dbReference type="SUPFAM" id="SSF49503">
    <property type="entry name" value="Cupredoxins"/>
    <property type="match status" value="1"/>
</dbReference>
<protein>
    <submittedName>
        <fullName evidence="4">Cupredoxin domain-containing protein</fullName>
    </submittedName>
</protein>
<dbReference type="InterPro" id="IPR028096">
    <property type="entry name" value="EfeO_Cupredoxin"/>
</dbReference>
<evidence type="ECO:0000256" key="2">
    <source>
        <dbReference type="ARBA" id="ARBA00023008"/>
    </source>
</evidence>
<reference evidence="5" key="1">
    <citation type="journal article" date="2019" name="Int. J. Syst. Evol. Microbiol.">
        <title>The Global Catalogue of Microorganisms (GCM) 10K type strain sequencing project: providing services to taxonomists for standard genome sequencing and annotation.</title>
        <authorList>
            <consortium name="The Broad Institute Genomics Platform"/>
            <consortium name="The Broad Institute Genome Sequencing Center for Infectious Disease"/>
            <person name="Wu L."/>
            <person name="Ma J."/>
        </authorList>
    </citation>
    <scope>NUCLEOTIDE SEQUENCE [LARGE SCALE GENOMIC DNA]</scope>
    <source>
        <strain evidence="5">CGMCC 4.7192</strain>
    </source>
</reference>
<evidence type="ECO:0000259" key="3">
    <source>
        <dbReference type="Pfam" id="PF13473"/>
    </source>
</evidence>
<evidence type="ECO:0000313" key="5">
    <source>
        <dbReference type="Proteomes" id="UP001597294"/>
    </source>
</evidence>
<name>A0ABW5BII0_9PROT</name>
<evidence type="ECO:0000313" key="4">
    <source>
        <dbReference type="EMBL" id="MFD2205927.1"/>
    </source>
</evidence>
<evidence type="ECO:0000256" key="1">
    <source>
        <dbReference type="ARBA" id="ARBA00022723"/>
    </source>
</evidence>
<dbReference type="Gene3D" id="2.60.40.420">
    <property type="entry name" value="Cupredoxins - blue copper proteins"/>
    <property type="match status" value="1"/>
</dbReference>
<dbReference type="EMBL" id="JBHUII010000004">
    <property type="protein sequence ID" value="MFD2205927.1"/>
    <property type="molecule type" value="Genomic_DNA"/>
</dbReference>
<organism evidence="4 5">
    <name type="scientific">Kiloniella antarctica</name>
    <dbReference type="NCBI Taxonomy" id="1550907"/>
    <lineage>
        <taxon>Bacteria</taxon>
        <taxon>Pseudomonadati</taxon>
        <taxon>Pseudomonadota</taxon>
        <taxon>Alphaproteobacteria</taxon>
        <taxon>Rhodospirillales</taxon>
        <taxon>Kiloniellaceae</taxon>
        <taxon>Kiloniella</taxon>
    </lineage>
</organism>
<feature type="domain" description="EfeO-type cupredoxin-like" evidence="3">
    <location>
        <begin position="48"/>
        <end position="94"/>
    </location>
</feature>
<dbReference type="Pfam" id="PF13473">
    <property type="entry name" value="Cupredoxin_1"/>
    <property type="match status" value="1"/>
</dbReference>
<dbReference type="InterPro" id="IPR050845">
    <property type="entry name" value="Cu-binding_ET"/>
</dbReference>
<keyword evidence="5" id="KW-1185">Reference proteome</keyword>
<gene>
    <name evidence="4" type="ORF">ACFSKO_09905</name>
</gene>
<accession>A0ABW5BII0</accession>
<comment type="caution">
    <text evidence="4">The sequence shown here is derived from an EMBL/GenBank/DDBJ whole genome shotgun (WGS) entry which is preliminary data.</text>
</comment>
<dbReference type="RefSeq" id="WP_380251010.1">
    <property type="nucleotide sequence ID" value="NZ_JBHUII010000004.1"/>
</dbReference>
<keyword evidence="2" id="KW-0186">Copper</keyword>
<dbReference type="PANTHER" id="PTHR38439:SF3">
    <property type="entry name" value="COPPER-RESISTANT CUPROPROTEIN COPI"/>
    <property type="match status" value="1"/>
</dbReference>